<dbReference type="GO" id="GO:0008813">
    <property type="term" value="F:chorismate lyase activity"/>
    <property type="evidence" value="ECO:0007669"/>
    <property type="project" value="InterPro"/>
</dbReference>
<gene>
    <name evidence="4" type="primary">ubiC</name>
    <name evidence="4" type="ORF">Ldro_0349</name>
</gene>
<dbReference type="PATRIC" id="fig|1212489.4.peg.361"/>
<dbReference type="SUPFAM" id="SSF64288">
    <property type="entry name" value="Chorismate lyase-like"/>
    <property type="match status" value="1"/>
</dbReference>
<dbReference type="Proteomes" id="UP000054736">
    <property type="component" value="Unassembled WGS sequence"/>
</dbReference>
<dbReference type="AlphaFoldDB" id="A0A0W0TBP3"/>
<dbReference type="InterPro" id="IPR028978">
    <property type="entry name" value="Chorismate_lyase_/UTRA_dom_sf"/>
</dbReference>
<dbReference type="OrthoDB" id="5646761at2"/>
<evidence type="ECO:0000313" key="5">
    <source>
        <dbReference type="Proteomes" id="UP000054736"/>
    </source>
</evidence>
<evidence type="ECO:0000256" key="3">
    <source>
        <dbReference type="ARBA" id="ARBA00023239"/>
    </source>
</evidence>
<keyword evidence="1" id="KW-0963">Cytoplasm</keyword>
<keyword evidence="5" id="KW-1185">Reference proteome</keyword>
<dbReference type="EMBL" id="LNXY01000003">
    <property type="protein sequence ID" value="KTC92978.1"/>
    <property type="molecule type" value="Genomic_DNA"/>
</dbReference>
<dbReference type="Gene3D" id="3.40.1410.10">
    <property type="entry name" value="Chorismate lyase-like"/>
    <property type="match status" value="1"/>
</dbReference>
<keyword evidence="2" id="KW-0831">Ubiquinone biosynthesis</keyword>
<dbReference type="GO" id="GO:0005829">
    <property type="term" value="C:cytosol"/>
    <property type="evidence" value="ECO:0007669"/>
    <property type="project" value="TreeGrafter"/>
</dbReference>
<dbReference type="InterPro" id="IPR007440">
    <property type="entry name" value="Chorismate--pyruvate_lyase"/>
</dbReference>
<dbReference type="GO" id="GO:0006744">
    <property type="term" value="P:ubiquinone biosynthetic process"/>
    <property type="evidence" value="ECO:0007669"/>
    <property type="project" value="UniProtKB-KW"/>
</dbReference>
<organism evidence="4 5">
    <name type="scientific">Legionella drozanskii LLAP-1</name>
    <dbReference type="NCBI Taxonomy" id="1212489"/>
    <lineage>
        <taxon>Bacteria</taxon>
        <taxon>Pseudomonadati</taxon>
        <taxon>Pseudomonadota</taxon>
        <taxon>Gammaproteobacteria</taxon>
        <taxon>Legionellales</taxon>
        <taxon>Legionellaceae</taxon>
        <taxon>Legionella</taxon>
    </lineage>
</organism>
<dbReference type="PANTHER" id="PTHR38683">
    <property type="entry name" value="CHORISMATE PYRUVATE-LYASE"/>
    <property type="match status" value="1"/>
</dbReference>
<evidence type="ECO:0000313" key="4">
    <source>
        <dbReference type="EMBL" id="KTC92978.1"/>
    </source>
</evidence>
<reference evidence="4 5" key="1">
    <citation type="submission" date="2015-11" db="EMBL/GenBank/DDBJ databases">
        <title>Genomic analysis of 38 Legionella species identifies large and diverse effector repertoires.</title>
        <authorList>
            <person name="Burstein D."/>
            <person name="Amaro F."/>
            <person name="Zusman T."/>
            <person name="Lifshitz Z."/>
            <person name="Cohen O."/>
            <person name="Gilbert J.A."/>
            <person name="Pupko T."/>
            <person name="Shuman H.A."/>
            <person name="Segal G."/>
        </authorList>
    </citation>
    <scope>NUCLEOTIDE SEQUENCE [LARGE SCALE GENOMIC DNA]</scope>
    <source>
        <strain evidence="4 5">ATCC 700990</strain>
    </source>
</reference>
<protein>
    <submittedName>
        <fullName evidence="4">4-hydroxybenzoate synthetase</fullName>
    </submittedName>
</protein>
<name>A0A0W0TBP3_9GAMM</name>
<dbReference type="STRING" id="1212489.Ldro_0349"/>
<comment type="caution">
    <text evidence="4">The sequence shown here is derived from an EMBL/GenBank/DDBJ whole genome shotgun (WGS) entry which is preliminary data.</text>
</comment>
<proteinExistence type="predicted"/>
<dbReference type="PANTHER" id="PTHR38683:SF1">
    <property type="entry name" value="CHORISMATE PYRUVATE-LYASE"/>
    <property type="match status" value="1"/>
</dbReference>
<dbReference type="Pfam" id="PF04345">
    <property type="entry name" value="Chor_lyase"/>
    <property type="match status" value="1"/>
</dbReference>
<sequence>MFYILLMLIKTTQLLQGDSHPPNELITWLCHQNSLTEKLRTQTGHAELEVLEQHWTLPSWWDKFALGLPTEAVLHRNIVMFSKQIPCWFARTIVPERTYYENSQFFDRLTQESLGVIIFNEPKIERTQLLNYPINKNCIEYHWIPPLIMNKNEQVWIRLSVFTIAEITRFYLVEILLPGLMRVLK</sequence>
<keyword evidence="3" id="KW-0456">Lyase</keyword>
<evidence type="ECO:0000256" key="2">
    <source>
        <dbReference type="ARBA" id="ARBA00022688"/>
    </source>
</evidence>
<accession>A0A0W0TBP3</accession>
<evidence type="ECO:0000256" key="1">
    <source>
        <dbReference type="ARBA" id="ARBA00022490"/>
    </source>
</evidence>